<dbReference type="InterPro" id="IPR041451">
    <property type="entry name" value="RecD2_SH13"/>
</dbReference>
<dbReference type="InterPro" id="IPR003593">
    <property type="entry name" value="AAA+_ATPase"/>
</dbReference>
<dbReference type="InterPro" id="IPR027785">
    <property type="entry name" value="UvrD-like_helicase_C"/>
</dbReference>
<dbReference type="GO" id="GO:0016787">
    <property type="term" value="F:hydrolase activity"/>
    <property type="evidence" value="ECO:0007669"/>
    <property type="project" value="UniProtKB-KW"/>
</dbReference>
<reference evidence="6" key="2">
    <citation type="journal article" date="2021" name="PeerJ">
        <title>Extensive microbial diversity within the chicken gut microbiome revealed by metagenomics and culture.</title>
        <authorList>
            <person name="Gilroy R."/>
            <person name="Ravi A."/>
            <person name="Getino M."/>
            <person name="Pursley I."/>
            <person name="Horton D.L."/>
            <person name="Alikhan N.F."/>
            <person name="Baker D."/>
            <person name="Gharbi K."/>
            <person name="Hall N."/>
            <person name="Watson M."/>
            <person name="Adriaenssens E.M."/>
            <person name="Foster-Nyarko E."/>
            <person name="Jarju S."/>
            <person name="Secka A."/>
            <person name="Antonio M."/>
            <person name="Oren A."/>
            <person name="Chaudhuri R.R."/>
            <person name="La Ragione R."/>
            <person name="Hildebrand F."/>
            <person name="Pallen M.J."/>
        </authorList>
    </citation>
    <scope>NUCLEOTIDE SEQUENCE</scope>
    <source>
        <strain evidence="6">F6-4510</strain>
    </source>
</reference>
<dbReference type="InterPro" id="IPR003583">
    <property type="entry name" value="Hlx-hairpin-Hlx_DNA-bd_motif"/>
</dbReference>
<dbReference type="Pfam" id="PF14490">
    <property type="entry name" value="HHH_RecD2"/>
    <property type="match status" value="1"/>
</dbReference>
<dbReference type="GO" id="GO:0006281">
    <property type="term" value="P:DNA repair"/>
    <property type="evidence" value="ECO:0007669"/>
    <property type="project" value="InterPro"/>
</dbReference>
<dbReference type="GO" id="GO:0006310">
    <property type="term" value="P:DNA recombination"/>
    <property type="evidence" value="ECO:0007669"/>
    <property type="project" value="InterPro"/>
</dbReference>
<gene>
    <name evidence="3" type="primary">recD2</name>
    <name evidence="6" type="ORF">IAC55_07605</name>
</gene>
<dbReference type="Gene3D" id="2.30.30.940">
    <property type="match status" value="1"/>
</dbReference>
<organism evidence="6 7">
    <name type="scientific">Candidatus Fimicola merdigallinarum</name>
    <dbReference type="NCBI Taxonomy" id="2840819"/>
    <lineage>
        <taxon>Bacteria</taxon>
        <taxon>Bacillati</taxon>
        <taxon>Bacillota</taxon>
        <taxon>Clostridia</taxon>
        <taxon>Lachnospirales</taxon>
        <taxon>Lachnospiraceae</taxon>
        <taxon>Lachnospiraceae incertae sedis</taxon>
        <taxon>Candidatus Fimicola</taxon>
    </lineage>
</organism>
<dbReference type="Gene3D" id="1.10.10.2220">
    <property type="match status" value="1"/>
</dbReference>
<dbReference type="SUPFAM" id="SSF52540">
    <property type="entry name" value="P-loop containing nucleoside triphosphate hydrolases"/>
    <property type="match status" value="1"/>
</dbReference>
<comment type="similarity">
    <text evidence="3">Belongs to the RecD family. RecD2 subfamily.</text>
</comment>
<dbReference type="SMART" id="SM00382">
    <property type="entry name" value="AAA"/>
    <property type="match status" value="1"/>
</dbReference>
<keyword evidence="3 6" id="KW-0347">Helicase</keyword>
<evidence type="ECO:0000259" key="4">
    <source>
        <dbReference type="SMART" id="SM00278"/>
    </source>
</evidence>
<dbReference type="GO" id="GO:0009338">
    <property type="term" value="C:exodeoxyribonuclease V complex"/>
    <property type="evidence" value="ECO:0007669"/>
    <property type="project" value="TreeGrafter"/>
</dbReference>
<dbReference type="Pfam" id="PF13245">
    <property type="entry name" value="AAA_19"/>
    <property type="match status" value="1"/>
</dbReference>
<dbReference type="GO" id="GO:0003677">
    <property type="term" value="F:DNA binding"/>
    <property type="evidence" value="ECO:0007669"/>
    <property type="project" value="UniProtKB-UniRule"/>
</dbReference>
<keyword evidence="3" id="KW-0238">DNA-binding</keyword>
<reference evidence="6" key="1">
    <citation type="submission" date="2020-10" db="EMBL/GenBank/DDBJ databases">
        <authorList>
            <person name="Gilroy R."/>
        </authorList>
    </citation>
    <scope>NUCLEOTIDE SEQUENCE</scope>
    <source>
        <strain evidence="6">F6-4510</strain>
    </source>
</reference>
<keyword evidence="1 3" id="KW-0547">Nucleotide-binding</keyword>
<dbReference type="GO" id="GO:0005524">
    <property type="term" value="F:ATP binding"/>
    <property type="evidence" value="ECO:0007669"/>
    <property type="project" value="UniProtKB-UniRule"/>
</dbReference>
<dbReference type="SUPFAM" id="SSF47781">
    <property type="entry name" value="RuvA domain 2-like"/>
    <property type="match status" value="1"/>
</dbReference>
<feature type="domain" description="AAA+ ATPase" evidence="5">
    <location>
        <begin position="334"/>
        <end position="480"/>
    </location>
</feature>
<sequence length="747" mass="83824">MEETVITGSVEDIIFQNKDNGYCVFTIDSKGEEVTCVGNIVNIHSGEDIKITGSWNVHPTYGKQFQVSFFERNIPTTADGIRKYLASGVIKGIGKKIAERIVDEFEENTFYVIEEKPEKLSEIKGISYEKAMAIHNIFCEQRELRQAMLFLQDFGVSQTFAKKIYEKFKGKTFDIVKENPYRLADEINGIGFKMADKMAQNVGIQYDSPNRIKSGVLYVLNTAVQNGHTYLPKQELLDSTAELLGINPIIIENCLKELQINNKIWQENIGGVDCVYLSVYYYSEIAVAKKLIELSMEYVPESYNNIDKIISKAEKSTGITLDTIQREAVKEAMTSGLLVITGGPGTGKTTTINTIIKILSDEGNDISLGAPTGRAAKRMTEATGMEAQTIHRLLGITFADEEGRRSVYDKNEDNPIDADVIIIDETSMVDINLMFGLVRAISRGTRLILVGDVDQLPSVGAGNVLKDIINSGKIKVVKLDKIFRQAQESAIVVNAHRINEGKNPILNQKEKDFFFVRRSNSDDVVTTIADLVTRRIPNFLDCNPVEDIQVLTPMKKSVIGVQNLNGVLQQVINPPSKDKKEKELRGIIFREGDKVMQIKNNYNVVWKVYNSLGKKVDEGTGIFNGDQGIIISVDNTKEIITVLFDDEKEIEYDFSQVDELELAYAITIHKSQGSEYPVVIMPIHSGPPMLMSRNLLYTGVTRAKRLVVIVGIEDTVYSMISNNREVNRYSSLSYRIQSLYEFMNTEF</sequence>
<dbReference type="Proteomes" id="UP000823611">
    <property type="component" value="Unassembled WGS sequence"/>
</dbReference>
<dbReference type="InterPro" id="IPR010994">
    <property type="entry name" value="RuvA_2-like"/>
</dbReference>
<comment type="caution">
    <text evidence="6">The sequence shown here is derived from an EMBL/GenBank/DDBJ whole genome shotgun (WGS) entry which is preliminary data.</text>
</comment>
<dbReference type="AlphaFoldDB" id="A0A9D9DXC8"/>
<proteinExistence type="inferred from homology"/>
<feature type="domain" description="Helix-hairpin-helix DNA-binding motif class 1" evidence="4">
    <location>
        <begin position="83"/>
        <end position="104"/>
    </location>
</feature>
<dbReference type="EC" id="5.6.2.3" evidence="3"/>
<feature type="domain" description="Helix-hairpin-helix DNA-binding motif class 1" evidence="4">
    <location>
        <begin position="182"/>
        <end position="201"/>
    </location>
</feature>
<evidence type="ECO:0000313" key="7">
    <source>
        <dbReference type="Proteomes" id="UP000823611"/>
    </source>
</evidence>
<feature type="binding site" evidence="3">
    <location>
        <begin position="345"/>
        <end position="349"/>
    </location>
    <ligand>
        <name>ATP</name>
        <dbReference type="ChEBI" id="CHEBI:30616"/>
    </ligand>
</feature>
<dbReference type="GO" id="GO:0017116">
    <property type="term" value="F:single-stranded DNA helicase activity"/>
    <property type="evidence" value="ECO:0007669"/>
    <property type="project" value="TreeGrafter"/>
</dbReference>
<dbReference type="Pfam" id="PF23139">
    <property type="entry name" value="OB_YrrC"/>
    <property type="match status" value="1"/>
</dbReference>
<dbReference type="InterPro" id="IPR006345">
    <property type="entry name" value="RecD2"/>
</dbReference>
<dbReference type="HAMAP" id="MF_01488">
    <property type="entry name" value="RecD2"/>
    <property type="match status" value="1"/>
</dbReference>
<dbReference type="Pfam" id="PF18335">
    <property type="entry name" value="SH3_13"/>
    <property type="match status" value="1"/>
</dbReference>
<dbReference type="SMART" id="SM00278">
    <property type="entry name" value="HhH1"/>
    <property type="match status" value="3"/>
</dbReference>
<dbReference type="InterPro" id="IPR050534">
    <property type="entry name" value="Coronavir_polyprotein_1ab"/>
</dbReference>
<dbReference type="NCBIfam" id="TIGR01448">
    <property type="entry name" value="recD_rel"/>
    <property type="match status" value="1"/>
</dbReference>
<dbReference type="Pfam" id="PF13538">
    <property type="entry name" value="UvrD_C_2"/>
    <property type="match status" value="1"/>
</dbReference>
<dbReference type="PANTHER" id="PTHR43788">
    <property type="entry name" value="DNA2/NAM7 HELICASE FAMILY MEMBER"/>
    <property type="match status" value="1"/>
</dbReference>
<dbReference type="InterPro" id="IPR055446">
    <property type="entry name" value="RecD2_N_OB"/>
</dbReference>
<evidence type="ECO:0000313" key="6">
    <source>
        <dbReference type="EMBL" id="MBO8435168.1"/>
    </source>
</evidence>
<dbReference type="EMBL" id="JADIMX010000141">
    <property type="protein sequence ID" value="MBO8435168.1"/>
    <property type="molecule type" value="Genomic_DNA"/>
</dbReference>
<evidence type="ECO:0000256" key="3">
    <source>
        <dbReference type="HAMAP-Rule" id="MF_01488"/>
    </source>
</evidence>
<dbReference type="CDD" id="cd18809">
    <property type="entry name" value="SF1_C_RecD"/>
    <property type="match status" value="1"/>
</dbReference>
<name>A0A9D9DXC8_9FIRM</name>
<evidence type="ECO:0000256" key="1">
    <source>
        <dbReference type="ARBA" id="ARBA00022741"/>
    </source>
</evidence>
<keyword evidence="2 3" id="KW-0067">ATP-binding</keyword>
<dbReference type="InterPro" id="IPR027417">
    <property type="entry name" value="P-loop_NTPase"/>
</dbReference>
<feature type="domain" description="Helix-hairpin-helix DNA-binding motif class 1" evidence="4">
    <location>
        <begin position="118"/>
        <end position="137"/>
    </location>
</feature>
<evidence type="ECO:0000259" key="5">
    <source>
        <dbReference type="SMART" id="SM00382"/>
    </source>
</evidence>
<accession>A0A9D9DXC8</accession>
<dbReference type="Gene3D" id="1.10.150.20">
    <property type="entry name" value="5' to 3' exonuclease, C-terminal subdomain"/>
    <property type="match status" value="1"/>
</dbReference>
<dbReference type="InterPro" id="IPR029493">
    <property type="entry name" value="RecD2-like_HHH"/>
</dbReference>
<evidence type="ECO:0000256" key="2">
    <source>
        <dbReference type="ARBA" id="ARBA00022840"/>
    </source>
</evidence>
<dbReference type="PANTHER" id="PTHR43788:SF6">
    <property type="entry name" value="DNA HELICASE B"/>
    <property type="match status" value="1"/>
</dbReference>
<dbReference type="Gene3D" id="3.40.50.300">
    <property type="entry name" value="P-loop containing nucleotide triphosphate hydrolases"/>
    <property type="match status" value="2"/>
</dbReference>
<dbReference type="CDD" id="cd17933">
    <property type="entry name" value="DEXSc_RecD-like"/>
    <property type="match status" value="1"/>
</dbReference>
<comment type="function">
    <text evidence="3">DNA-dependent ATPase and ATP-dependent 5'-3' DNA helicase. Has no activity on blunt DNA or DNA with 3'-overhangs, requires at least 10 bases of 5'-ssDNA for helicase activity.</text>
</comment>
<comment type="catalytic activity">
    <reaction evidence="3">
        <text>ATP + H2O = ADP + phosphate + H(+)</text>
        <dbReference type="Rhea" id="RHEA:13065"/>
        <dbReference type="ChEBI" id="CHEBI:15377"/>
        <dbReference type="ChEBI" id="CHEBI:15378"/>
        <dbReference type="ChEBI" id="CHEBI:30616"/>
        <dbReference type="ChEBI" id="CHEBI:43474"/>
        <dbReference type="ChEBI" id="CHEBI:456216"/>
        <dbReference type="EC" id="5.6.2.3"/>
    </reaction>
</comment>
<protein>
    <recommendedName>
        <fullName evidence="3">ATP-dependent RecD2 DNA helicase</fullName>
        <ecNumber evidence="3">5.6.2.3</ecNumber>
    </recommendedName>
    <alternativeName>
        <fullName evidence="3">DNA 5'-3' helicase subunit RecD2</fullName>
    </alternativeName>
</protein>
<dbReference type="GO" id="GO:0043139">
    <property type="term" value="F:5'-3' DNA helicase activity"/>
    <property type="evidence" value="ECO:0007669"/>
    <property type="project" value="UniProtKB-UniRule"/>
</dbReference>
<keyword evidence="3" id="KW-0413">Isomerase</keyword>
<keyword evidence="3" id="KW-0378">Hydrolase</keyword>